<proteinExistence type="predicted"/>
<comment type="caution">
    <text evidence="1">The sequence shown here is derived from an EMBL/GenBank/DDBJ whole genome shotgun (WGS) entry which is preliminary data.</text>
</comment>
<name>A0AAV0X261_9HEMI</name>
<reference evidence="1 2" key="1">
    <citation type="submission" date="2023-01" db="EMBL/GenBank/DDBJ databases">
        <authorList>
            <person name="Whitehead M."/>
        </authorList>
    </citation>
    <scope>NUCLEOTIDE SEQUENCE [LARGE SCALE GENOMIC DNA]</scope>
</reference>
<protein>
    <submittedName>
        <fullName evidence="1">Uncharacterized protein</fullName>
    </submittedName>
</protein>
<sequence length="71" mass="7814">MNDSCTFTSMDATSLVEFVGKTVVVRTKQQHASKGVVHTVDPVTKSIVLLINKQCEIFSGINIKSVQFEDL</sequence>
<gene>
    <name evidence="1" type="ORF">MEUPH1_LOCUS16962</name>
</gene>
<organism evidence="1 2">
    <name type="scientific">Macrosiphum euphorbiae</name>
    <name type="common">potato aphid</name>
    <dbReference type="NCBI Taxonomy" id="13131"/>
    <lineage>
        <taxon>Eukaryota</taxon>
        <taxon>Metazoa</taxon>
        <taxon>Ecdysozoa</taxon>
        <taxon>Arthropoda</taxon>
        <taxon>Hexapoda</taxon>
        <taxon>Insecta</taxon>
        <taxon>Pterygota</taxon>
        <taxon>Neoptera</taxon>
        <taxon>Paraneoptera</taxon>
        <taxon>Hemiptera</taxon>
        <taxon>Sternorrhyncha</taxon>
        <taxon>Aphidomorpha</taxon>
        <taxon>Aphidoidea</taxon>
        <taxon>Aphididae</taxon>
        <taxon>Macrosiphini</taxon>
        <taxon>Macrosiphum</taxon>
    </lineage>
</organism>
<dbReference type="Gene3D" id="2.30.30.100">
    <property type="match status" value="1"/>
</dbReference>
<accession>A0AAV0X261</accession>
<dbReference type="Proteomes" id="UP001160148">
    <property type="component" value="Unassembled WGS sequence"/>
</dbReference>
<evidence type="ECO:0000313" key="1">
    <source>
        <dbReference type="EMBL" id="CAI6361821.1"/>
    </source>
</evidence>
<keyword evidence="2" id="KW-1185">Reference proteome</keyword>
<evidence type="ECO:0000313" key="2">
    <source>
        <dbReference type="Proteomes" id="UP001160148"/>
    </source>
</evidence>
<dbReference type="EMBL" id="CARXXK010000003">
    <property type="protein sequence ID" value="CAI6361821.1"/>
    <property type="molecule type" value="Genomic_DNA"/>
</dbReference>
<dbReference type="AlphaFoldDB" id="A0AAV0X261"/>